<accession>A0A8S9PNU0</accession>
<sequence length="168" mass="18642">MNTCGALVKYISLSRTKRIGFSLSFSSTKPRLSTSARRIRRCFPFSHRSAGVVGICLYGKLVFFGGLADRVVSISPTTRLSSFPSPHRLSFFISPRRRIAASPSVAQSLSPRLNSTNVKVKQNGSDEEDINGHNGSRYIKVGVRWFGSRWFGSRDIKLFKLISSVPVV</sequence>
<name>A0A8S9PNU0_BRACR</name>
<dbReference type="AlphaFoldDB" id="A0A8S9PNU0"/>
<reference evidence="1" key="1">
    <citation type="submission" date="2019-12" db="EMBL/GenBank/DDBJ databases">
        <title>Genome sequencing and annotation of Brassica cretica.</title>
        <authorList>
            <person name="Studholme D.J."/>
            <person name="Sarris P."/>
        </authorList>
    </citation>
    <scope>NUCLEOTIDE SEQUENCE</scope>
    <source>
        <strain evidence="1">PFS-109/04</strain>
        <tissue evidence="1">Leaf</tissue>
    </source>
</reference>
<dbReference type="Proteomes" id="UP000712600">
    <property type="component" value="Unassembled WGS sequence"/>
</dbReference>
<evidence type="ECO:0000313" key="2">
    <source>
        <dbReference type="Proteomes" id="UP000712600"/>
    </source>
</evidence>
<protein>
    <submittedName>
        <fullName evidence="1">Uncharacterized protein</fullName>
    </submittedName>
</protein>
<proteinExistence type="predicted"/>
<comment type="caution">
    <text evidence="1">The sequence shown here is derived from an EMBL/GenBank/DDBJ whole genome shotgun (WGS) entry which is preliminary data.</text>
</comment>
<dbReference type="EMBL" id="QGKX02001347">
    <property type="protein sequence ID" value="KAF3522449.1"/>
    <property type="molecule type" value="Genomic_DNA"/>
</dbReference>
<organism evidence="1 2">
    <name type="scientific">Brassica cretica</name>
    <name type="common">Mustard</name>
    <dbReference type="NCBI Taxonomy" id="69181"/>
    <lineage>
        <taxon>Eukaryota</taxon>
        <taxon>Viridiplantae</taxon>
        <taxon>Streptophyta</taxon>
        <taxon>Embryophyta</taxon>
        <taxon>Tracheophyta</taxon>
        <taxon>Spermatophyta</taxon>
        <taxon>Magnoliopsida</taxon>
        <taxon>eudicotyledons</taxon>
        <taxon>Gunneridae</taxon>
        <taxon>Pentapetalae</taxon>
        <taxon>rosids</taxon>
        <taxon>malvids</taxon>
        <taxon>Brassicales</taxon>
        <taxon>Brassicaceae</taxon>
        <taxon>Brassiceae</taxon>
        <taxon>Brassica</taxon>
    </lineage>
</organism>
<gene>
    <name evidence="1" type="ORF">F2Q69_00049632</name>
</gene>
<evidence type="ECO:0000313" key="1">
    <source>
        <dbReference type="EMBL" id="KAF3522449.1"/>
    </source>
</evidence>